<gene>
    <name evidence="3" type="ORF">ABUE31_11695</name>
</gene>
<organism evidence="3 4">
    <name type="scientific">Mesorhizobium marinum</name>
    <dbReference type="NCBI Taxonomy" id="3228790"/>
    <lineage>
        <taxon>Bacteria</taxon>
        <taxon>Pseudomonadati</taxon>
        <taxon>Pseudomonadota</taxon>
        <taxon>Alphaproteobacteria</taxon>
        <taxon>Hyphomicrobiales</taxon>
        <taxon>Phyllobacteriaceae</taxon>
        <taxon>Mesorhizobium</taxon>
    </lineage>
</organism>
<evidence type="ECO:0008006" key="5">
    <source>
        <dbReference type="Google" id="ProtNLM"/>
    </source>
</evidence>
<reference evidence="3 4" key="1">
    <citation type="submission" date="2024-06" db="EMBL/GenBank/DDBJ databases">
        <authorList>
            <person name="Tuo L."/>
        </authorList>
    </citation>
    <scope>NUCLEOTIDE SEQUENCE [LARGE SCALE GENOMIC DNA]</scope>
    <source>
        <strain evidence="3 4">ZMM04-5</strain>
    </source>
</reference>
<keyword evidence="2" id="KW-1133">Transmembrane helix</keyword>
<comment type="caution">
    <text evidence="3">The sequence shown here is derived from an EMBL/GenBank/DDBJ whole genome shotgun (WGS) entry which is preliminary data.</text>
</comment>
<evidence type="ECO:0000256" key="2">
    <source>
        <dbReference type="SAM" id="Phobius"/>
    </source>
</evidence>
<proteinExistence type="predicted"/>
<dbReference type="Proteomes" id="UP001556196">
    <property type="component" value="Unassembled WGS sequence"/>
</dbReference>
<feature type="transmembrane region" description="Helical" evidence="2">
    <location>
        <begin position="17"/>
        <end position="38"/>
    </location>
</feature>
<dbReference type="EMBL" id="JBFOCI010000003">
    <property type="protein sequence ID" value="MEW9806648.1"/>
    <property type="molecule type" value="Genomic_DNA"/>
</dbReference>
<dbReference type="RefSeq" id="WP_367723780.1">
    <property type="nucleotide sequence ID" value="NZ_JBFOCI010000003.1"/>
</dbReference>
<evidence type="ECO:0000313" key="4">
    <source>
        <dbReference type="Proteomes" id="UP001556196"/>
    </source>
</evidence>
<evidence type="ECO:0000256" key="1">
    <source>
        <dbReference type="SAM" id="MobiDB-lite"/>
    </source>
</evidence>
<protein>
    <recommendedName>
        <fullName evidence="5">Transposase</fullName>
    </recommendedName>
</protein>
<keyword evidence="2" id="KW-0472">Membrane</keyword>
<feature type="region of interest" description="Disordered" evidence="1">
    <location>
        <begin position="226"/>
        <end position="286"/>
    </location>
</feature>
<keyword evidence="2" id="KW-0812">Transmembrane</keyword>
<keyword evidence="4" id="KW-1185">Reference proteome</keyword>
<evidence type="ECO:0000313" key="3">
    <source>
        <dbReference type="EMBL" id="MEW9806648.1"/>
    </source>
</evidence>
<accession>A0ABV3R0B0</accession>
<name>A0ABV3R0B0_9HYPH</name>
<sequence>MDWNLAIERNREALKRVLAALVAMAEVAGGAAFTSPLWGGRREASGGGCGAAIAPTRQSDDRRPPLKGEVEPAFTLPRHLHRAILRLIRPTESAMRRLIIVMARGLVVPLARPRKARPRPTILRNGVGTGILMPSGSMPGARNAPRTFALPLLDPIRPFRPRPKRSTANCVPRISLPGIAAPFALAPRRPPAPDDLLDATRLALRLQALDAALGDLPRQARRFARWRQRKETGRDAAGAQNKNRDVTGAQDENRDAAGAQSENPSRRTRRSWPLRPGRPPGQRPLKWRTHEVHRILNDLHGLAFDVLERPDTS</sequence>